<comment type="similarity">
    <text evidence="1">Belongs to the cytochrome P450 family.</text>
</comment>
<evidence type="ECO:0000256" key="6">
    <source>
        <dbReference type="ARBA" id="ARBA00023033"/>
    </source>
</evidence>
<keyword evidence="5" id="KW-0408">Iron</keyword>
<name>A0A1I6XD03_9ACTN</name>
<dbReference type="STRING" id="995060.SAMN04487904_101476"/>
<accession>A0A1I6XD03</accession>
<evidence type="ECO:0000256" key="7">
    <source>
        <dbReference type="SAM" id="MobiDB-lite"/>
    </source>
</evidence>
<dbReference type="InterPro" id="IPR002397">
    <property type="entry name" value="Cyt_P450_B"/>
</dbReference>
<evidence type="ECO:0000256" key="1">
    <source>
        <dbReference type="ARBA" id="ARBA00010617"/>
    </source>
</evidence>
<keyword evidence="9" id="KW-1185">Reference proteome</keyword>
<dbReference type="GO" id="GO:0016705">
    <property type="term" value="F:oxidoreductase activity, acting on paired donors, with incorporation or reduction of molecular oxygen"/>
    <property type="evidence" value="ECO:0007669"/>
    <property type="project" value="InterPro"/>
</dbReference>
<evidence type="ECO:0000256" key="4">
    <source>
        <dbReference type="ARBA" id="ARBA00023002"/>
    </source>
</evidence>
<dbReference type="InterPro" id="IPR036396">
    <property type="entry name" value="Cyt_P450_sf"/>
</dbReference>
<dbReference type="EMBL" id="FPAT01000001">
    <property type="protein sequence ID" value="SFT36159.1"/>
    <property type="molecule type" value="Genomic_DNA"/>
</dbReference>
<dbReference type="Pfam" id="PF00067">
    <property type="entry name" value="p450"/>
    <property type="match status" value="1"/>
</dbReference>
<protein>
    <submittedName>
        <fullName evidence="8">Cytochrome P450</fullName>
    </submittedName>
</protein>
<dbReference type="GO" id="GO:0005506">
    <property type="term" value="F:iron ion binding"/>
    <property type="evidence" value="ECO:0007669"/>
    <property type="project" value="InterPro"/>
</dbReference>
<evidence type="ECO:0000313" key="8">
    <source>
        <dbReference type="EMBL" id="SFT36159.1"/>
    </source>
</evidence>
<keyword evidence="3" id="KW-0479">Metal-binding</keyword>
<dbReference type="AlphaFoldDB" id="A0A1I6XD03"/>
<dbReference type="PANTHER" id="PTHR46696">
    <property type="entry name" value="P450, PUTATIVE (EUROFUNG)-RELATED"/>
    <property type="match status" value="1"/>
</dbReference>
<organism evidence="8 9">
    <name type="scientific">Actinopolyspora righensis</name>
    <dbReference type="NCBI Taxonomy" id="995060"/>
    <lineage>
        <taxon>Bacteria</taxon>
        <taxon>Bacillati</taxon>
        <taxon>Actinomycetota</taxon>
        <taxon>Actinomycetes</taxon>
        <taxon>Actinopolysporales</taxon>
        <taxon>Actinopolysporaceae</taxon>
        <taxon>Actinopolyspora</taxon>
        <taxon>Actinopolyspora alba group</taxon>
    </lineage>
</organism>
<evidence type="ECO:0000313" key="9">
    <source>
        <dbReference type="Proteomes" id="UP000199165"/>
    </source>
</evidence>
<feature type="region of interest" description="Disordered" evidence="7">
    <location>
        <begin position="1"/>
        <end position="20"/>
    </location>
</feature>
<keyword evidence="6" id="KW-0503">Monooxygenase</keyword>
<dbReference type="CDD" id="cd11029">
    <property type="entry name" value="CYP107-like"/>
    <property type="match status" value="1"/>
</dbReference>
<evidence type="ECO:0000256" key="5">
    <source>
        <dbReference type="ARBA" id="ARBA00023004"/>
    </source>
</evidence>
<dbReference type="Gene3D" id="1.10.630.10">
    <property type="entry name" value="Cytochrome P450"/>
    <property type="match status" value="1"/>
</dbReference>
<sequence length="409" mass="45225">MKSRCPVALDTSGSDIHAEGASIRENGPVSQVELPGGVLAWSVAGQRAAHQVLSDRRFSKDPRKHWVDYLNGKVDENFPLIGWVLMDNLTTSYGNDHSRLRKPCANAFTPRRVEALRPAVERTATGLLDELAALPPTEPVDLKARYSHPLPSQVICDLFGVPEQDRMEMLRGGEINVDTSISAEEAAANVERWHQQMLEFVESKRQFPGADLTSDLVAAQEEDSSRLTDSEMVGTLHIMLATGTEPVKNLISNAVFALLTHPEQLELVGNDRATWEDVIQETLRVQAPVAHLPFRFAVEDVEIDGVEIKRGDPLLVNFAAIGRDPEVHGETADRFDITRTNKDHLSFGQGIYRCIGQPLALQEAEIALRALFERFPHLTLAVPPEEINAQGTFIMNGLDTLPVLLKEDA</sequence>
<evidence type="ECO:0000256" key="2">
    <source>
        <dbReference type="ARBA" id="ARBA00022617"/>
    </source>
</evidence>
<reference evidence="9" key="1">
    <citation type="submission" date="2016-10" db="EMBL/GenBank/DDBJ databases">
        <authorList>
            <person name="Varghese N."/>
            <person name="Submissions S."/>
        </authorList>
    </citation>
    <scope>NUCLEOTIDE SEQUENCE [LARGE SCALE GENOMIC DNA]</scope>
    <source>
        <strain evidence="9">DSM 45501</strain>
    </source>
</reference>
<evidence type="ECO:0000256" key="3">
    <source>
        <dbReference type="ARBA" id="ARBA00022723"/>
    </source>
</evidence>
<gene>
    <name evidence="8" type="ORF">SAMN04487904_101476</name>
</gene>
<keyword evidence="4" id="KW-0560">Oxidoreductase</keyword>
<dbReference type="InterPro" id="IPR001128">
    <property type="entry name" value="Cyt_P450"/>
</dbReference>
<dbReference type="PANTHER" id="PTHR46696:SF1">
    <property type="entry name" value="CYTOCHROME P450 YJIB-RELATED"/>
    <property type="match status" value="1"/>
</dbReference>
<proteinExistence type="inferred from homology"/>
<keyword evidence="2" id="KW-0349">Heme</keyword>
<dbReference type="FunFam" id="1.10.630.10:FF:000018">
    <property type="entry name" value="Cytochrome P450 monooxygenase"/>
    <property type="match status" value="1"/>
</dbReference>
<dbReference type="RefSeq" id="WP_092973210.1">
    <property type="nucleotide sequence ID" value="NZ_FPAT01000001.1"/>
</dbReference>
<dbReference type="GO" id="GO:0004497">
    <property type="term" value="F:monooxygenase activity"/>
    <property type="evidence" value="ECO:0007669"/>
    <property type="project" value="UniProtKB-KW"/>
</dbReference>
<dbReference type="GO" id="GO:0020037">
    <property type="term" value="F:heme binding"/>
    <property type="evidence" value="ECO:0007669"/>
    <property type="project" value="InterPro"/>
</dbReference>
<dbReference type="PRINTS" id="PR00359">
    <property type="entry name" value="BP450"/>
</dbReference>
<dbReference type="Proteomes" id="UP000199165">
    <property type="component" value="Unassembled WGS sequence"/>
</dbReference>
<dbReference type="SUPFAM" id="SSF48264">
    <property type="entry name" value="Cytochrome P450"/>
    <property type="match status" value="1"/>
</dbReference>